<keyword evidence="5" id="KW-0547">Nucleotide-binding</keyword>
<dbReference type="PROSITE" id="PS00211">
    <property type="entry name" value="ABC_TRANSPORTER_1"/>
    <property type="match status" value="1"/>
</dbReference>
<feature type="region of interest" description="Disordered" evidence="9">
    <location>
        <begin position="238"/>
        <end position="266"/>
    </location>
</feature>
<evidence type="ECO:0000256" key="6">
    <source>
        <dbReference type="ARBA" id="ARBA00022840"/>
    </source>
</evidence>
<dbReference type="Pfam" id="PF00005">
    <property type="entry name" value="ABC_tran"/>
    <property type="match status" value="2"/>
</dbReference>
<organism evidence="11 12">
    <name type="scientific">Aporhodopirellula rubra</name>
    <dbReference type="NCBI Taxonomy" id="980271"/>
    <lineage>
        <taxon>Bacteria</taxon>
        <taxon>Pseudomonadati</taxon>
        <taxon>Planctomycetota</taxon>
        <taxon>Planctomycetia</taxon>
        <taxon>Pirellulales</taxon>
        <taxon>Pirellulaceae</taxon>
        <taxon>Aporhodopirellula</taxon>
    </lineage>
</organism>
<evidence type="ECO:0000313" key="12">
    <source>
        <dbReference type="Proteomes" id="UP000536179"/>
    </source>
</evidence>
<comment type="caution">
    <text evidence="11">The sequence shown here is derived from an EMBL/GenBank/DDBJ whole genome shotgun (WGS) entry which is preliminary data.</text>
</comment>
<sequence>MIPRLSLNGIRKSFGATRALDGVDLSVRPGEVHAIIGENGAGKSTLMRVLSGAHRPDAGEIRFDGKPLHFAGPRDSQSAGIAMIYQELNLAPDLSVCQNITLGREPQPTGSVFAHLARCIGWVDQETQRRWASEALAKLNCDHLSLDRPAGELSIAEQQMVEIARAVVTSSHDSSGSLKLLILDEPTSSLTQVDTERLFDVIERLSNDGVSILYISHFLEECERIADRFTVLRDGRTVATGRMPGTSPQTQSDASNPNAADNEPPTPMDEIIRSMVGRDMSDLYPKFTHTRGDVALEVKQIQSADGPQSVSFEVHRGEILGIAGLIGAGRTETLRTIFGLDTLTGGVVSIAGKPTACRRPDLSWTRDSMGLVSEDRKNEGLFLDRSLTDNLTITRMDTYRKRGLLSSSAMSQSTQQWMQTLDVKAASPYQSIGELSGGNQQKIALARLLHHDCAILLLDEPTRGIDIGSKEVIYRQIGELAATGKAIILVSSYLPELLGVCDRIGVFANGEMTDLRDTDCWTEHELLAAAIG</sequence>
<evidence type="ECO:0000256" key="8">
    <source>
        <dbReference type="ARBA" id="ARBA00023136"/>
    </source>
</evidence>
<evidence type="ECO:0000256" key="4">
    <source>
        <dbReference type="ARBA" id="ARBA00022737"/>
    </source>
</evidence>
<keyword evidence="12" id="KW-1185">Reference proteome</keyword>
<keyword evidence="6 11" id="KW-0067">ATP-binding</keyword>
<keyword evidence="8" id="KW-0472">Membrane</keyword>
<reference evidence="11 12" key="1">
    <citation type="submission" date="2020-08" db="EMBL/GenBank/DDBJ databases">
        <title>Genomic Encyclopedia of Type Strains, Phase III (KMG-III): the genomes of soil and plant-associated and newly described type strains.</title>
        <authorList>
            <person name="Whitman W."/>
        </authorList>
    </citation>
    <scope>NUCLEOTIDE SEQUENCE [LARGE SCALE GENOMIC DNA]</scope>
    <source>
        <strain evidence="11 12">CECT 8075</strain>
    </source>
</reference>
<dbReference type="PROSITE" id="PS50893">
    <property type="entry name" value="ABC_TRANSPORTER_2"/>
    <property type="match status" value="2"/>
</dbReference>
<dbReference type="CDD" id="cd03215">
    <property type="entry name" value="ABC_Carb_Monos_II"/>
    <property type="match status" value="1"/>
</dbReference>
<feature type="compositionally biased region" description="Polar residues" evidence="9">
    <location>
        <begin position="246"/>
        <end position="259"/>
    </location>
</feature>
<keyword evidence="4" id="KW-0677">Repeat</keyword>
<dbReference type="PANTHER" id="PTHR43790">
    <property type="entry name" value="CARBOHYDRATE TRANSPORT ATP-BINDING PROTEIN MG119-RELATED"/>
    <property type="match status" value="1"/>
</dbReference>
<protein>
    <submittedName>
        <fullName evidence="11">Ribose transport system ATP-binding protein</fullName>
    </submittedName>
</protein>
<dbReference type="AlphaFoldDB" id="A0A7W5DVJ4"/>
<evidence type="ECO:0000256" key="7">
    <source>
        <dbReference type="ARBA" id="ARBA00022967"/>
    </source>
</evidence>
<evidence type="ECO:0000313" key="11">
    <source>
        <dbReference type="EMBL" id="MBB3204452.1"/>
    </source>
</evidence>
<dbReference type="InterPro" id="IPR003439">
    <property type="entry name" value="ABC_transporter-like_ATP-bd"/>
</dbReference>
<dbReference type="InterPro" id="IPR003593">
    <property type="entry name" value="AAA+_ATPase"/>
</dbReference>
<feature type="domain" description="ABC transporter" evidence="10">
    <location>
        <begin position="5"/>
        <end position="259"/>
    </location>
</feature>
<feature type="domain" description="ABC transporter" evidence="10">
    <location>
        <begin position="290"/>
        <end position="531"/>
    </location>
</feature>
<keyword evidence="1" id="KW-0813">Transport</keyword>
<evidence type="ECO:0000256" key="9">
    <source>
        <dbReference type="SAM" id="MobiDB-lite"/>
    </source>
</evidence>
<dbReference type="InterPro" id="IPR027417">
    <property type="entry name" value="P-loop_NTPase"/>
</dbReference>
<name>A0A7W5DVJ4_9BACT</name>
<dbReference type="CDD" id="cd03216">
    <property type="entry name" value="ABC_Carb_Monos_I"/>
    <property type="match status" value="1"/>
</dbReference>
<evidence type="ECO:0000259" key="10">
    <source>
        <dbReference type="PROSITE" id="PS50893"/>
    </source>
</evidence>
<keyword evidence="7" id="KW-1278">Translocase</keyword>
<keyword evidence="2" id="KW-1003">Cell membrane</keyword>
<dbReference type="SUPFAM" id="SSF52540">
    <property type="entry name" value="P-loop containing nucleoside triphosphate hydrolases"/>
    <property type="match status" value="2"/>
</dbReference>
<dbReference type="GO" id="GO:0005524">
    <property type="term" value="F:ATP binding"/>
    <property type="evidence" value="ECO:0007669"/>
    <property type="project" value="UniProtKB-KW"/>
</dbReference>
<dbReference type="RefSeq" id="WP_184300530.1">
    <property type="nucleotide sequence ID" value="NZ_JACHXU010000001.1"/>
</dbReference>
<keyword evidence="3" id="KW-0762">Sugar transport</keyword>
<dbReference type="InterPro" id="IPR050107">
    <property type="entry name" value="ABC_carbohydrate_import_ATPase"/>
</dbReference>
<dbReference type="Gene3D" id="3.40.50.300">
    <property type="entry name" value="P-loop containing nucleotide triphosphate hydrolases"/>
    <property type="match status" value="2"/>
</dbReference>
<dbReference type="PANTHER" id="PTHR43790:SF3">
    <property type="entry name" value="D-ALLOSE IMPORT ATP-BINDING PROTEIN ALSA-RELATED"/>
    <property type="match status" value="1"/>
</dbReference>
<dbReference type="GO" id="GO:0016887">
    <property type="term" value="F:ATP hydrolysis activity"/>
    <property type="evidence" value="ECO:0007669"/>
    <property type="project" value="InterPro"/>
</dbReference>
<evidence type="ECO:0000256" key="3">
    <source>
        <dbReference type="ARBA" id="ARBA00022597"/>
    </source>
</evidence>
<evidence type="ECO:0000256" key="5">
    <source>
        <dbReference type="ARBA" id="ARBA00022741"/>
    </source>
</evidence>
<accession>A0A7W5DVJ4</accession>
<proteinExistence type="predicted"/>
<dbReference type="SMART" id="SM00382">
    <property type="entry name" value="AAA"/>
    <property type="match status" value="2"/>
</dbReference>
<gene>
    <name evidence="11" type="ORF">FHS27_000216</name>
</gene>
<evidence type="ECO:0000256" key="2">
    <source>
        <dbReference type="ARBA" id="ARBA00022475"/>
    </source>
</evidence>
<dbReference type="EMBL" id="JACHXU010000001">
    <property type="protein sequence ID" value="MBB3204452.1"/>
    <property type="molecule type" value="Genomic_DNA"/>
</dbReference>
<dbReference type="InterPro" id="IPR017871">
    <property type="entry name" value="ABC_transporter-like_CS"/>
</dbReference>
<evidence type="ECO:0000256" key="1">
    <source>
        <dbReference type="ARBA" id="ARBA00022448"/>
    </source>
</evidence>
<dbReference type="Proteomes" id="UP000536179">
    <property type="component" value="Unassembled WGS sequence"/>
</dbReference>